<dbReference type="EMBL" id="GBRH01252342">
    <property type="protein sequence ID" value="JAD45553.1"/>
    <property type="molecule type" value="Transcribed_RNA"/>
</dbReference>
<name>A0A0A9A6J0_ARUDO</name>
<reference evidence="1" key="2">
    <citation type="journal article" date="2015" name="Data Brief">
        <title>Shoot transcriptome of the giant reed, Arundo donax.</title>
        <authorList>
            <person name="Barrero R.A."/>
            <person name="Guerrero F.D."/>
            <person name="Moolhuijzen P."/>
            <person name="Goolsby J.A."/>
            <person name="Tidwell J."/>
            <person name="Bellgard S.E."/>
            <person name="Bellgard M.I."/>
        </authorList>
    </citation>
    <scope>NUCLEOTIDE SEQUENCE</scope>
    <source>
        <tissue evidence="1">Shoot tissue taken approximately 20 cm above the soil surface</tissue>
    </source>
</reference>
<proteinExistence type="predicted"/>
<protein>
    <submittedName>
        <fullName evidence="1">Uncharacterized protein</fullName>
    </submittedName>
</protein>
<organism evidence="1">
    <name type="scientific">Arundo donax</name>
    <name type="common">Giant reed</name>
    <name type="synonym">Donax arundinaceus</name>
    <dbReference type="NCBI Taxonomy" id="35708"/>
    <lineage>
        <taxon>Eukaryota</taxon>
        <taxon>Viridiplantae</taxon>
        <taxon>Streptophyta</taxon>
        <taxon>Embryophyta</taxon>
        <taxon>Tracheophyta</taxon>
        <taxon>Spermatophyta</taxon>
        <taxon>Magnoliopsida</taxon>
        <taxon>Liliopsida</taxon>
        <taxon>Poales</taxon>
        <taxon>Poaceae</taxon>
        <taxon>PACMAD clade</taxon>
        <taxon>Arundinoideae</taxon>
        <taxon>Arundineae</taxon>
        <taxon>Arundo</taxon>
    </lineage>
</organism>
<accession>A0A0A9A6J0</accession>
<dbReference type="AlphaFoldDB" id="A0A0A9A6J0"/>
<evidence type="ECO:0000313" key="1">
    <source>
        <dbReference type="EMBL" id="JAD45553.1"/>
    </source>
</evidence>
<sequence>MANLSTSRRGNSLKNPHGISISLSVCLKNDLRSSADKFPANVFLVPF</sequence>
<reference evidence="1" key="1">
    <citation type="submission" date="2014-09" db="EMBL/GenBank/DDBJ databases">
        <authorList>
            <person name="Magalhaes I.L.F."/>
            <person name="Oliveira U."/>
            <person name="Santos F.R."/>
            <person name="Vidigal T.H.D.A."/>
            <person name="Brescovit A.D."/>
            <person name="Santos A.J."/>
        </authorList>
    </citation>
    <scope>NUCLEOTIDE SEQUENCE</scope>
    <source>
        <tissue evidence="1">Shoot tissue taken approximately 20 cm above the soil surface</tissue>
    </source>
</reference>